<dbReference type="InterPro" id="IPR019734">
    <property type="entry name" value="TPR_rpt"/>
</dbReference>
<organism evidence="2 3">
    <name type="scientific">Bondarzewia mesenterica</name>
    <dbReference type="NCBI Taxonomy" id="1095465"/>
    <lineage>
        <taxon>Eukaryota</taxon>
        <taxon>Fungi</taxon>
        <taxon>Dikarya</taxon>
        <taxon>Basidiomycota</taxon>
        <taxon>Agaricomycotina</taxon>
        <taxon>Agaricomycetes</taxon>
        <taxon>Russulales</taxon>
        <taxon>Bondarzewiaceae</taxon>
        <taxon>Bondarzewia</taxon>
    </lineage>
</organism>
<dbReference type="Gene3D" id="1.25.40.10">
    <property type="entry name" value="Tetratricopeptide repeat domain"/>
    <property type="match status" value="1"/>
</dbReference>
<dbReference type="Proteomes" id="UP000310158">
    <property type="component" value="Unassembled WGS sequence"/>
</dbReference>
<feature type="repeat" description="TPR" evidence="1">
    <location>
        <begin position="101"/>
        <end position="134"/>
    </location>
</feature>
<dbReference type="PANTHER" id="PTHR44140:SF2">
    <property type="entry name" value="LD25575P"/>
    <property type="match status" value="1"/>
</dbReference>
<dbReference type="PANTHER" id="PTHR44140">
    <property type="entry name" value="LD25575P"/>
    <property type="match status" value="1"/>
</dbReference>
<comment type="caution">
    <text evidence="2">The sequence shown here is derived from an EMBL/GenBank/DDBJ whole genome shotgun (WGS) entry which is preliminary data.</text>
</comment>
<gene>
    <name evidence="2" type="ORF">EW146_g263</name>
</gene>
<dbReference type="InterPro" id="IPR051727">
    <property type="entry name" value="DnaJ_C3_Co-chaperones"/>
</dbReference>
<dbReference type="OrthoDB" id="1726119at2759"/>
<keyword evidence="1" id="KW-0802">TPR repeat</keyword>
<dbReference type="AlphaFoldDB" id="A0A4S4M7J6"/>
<evidence type="ECO:0000313" key="3">
    <source>
        <dbReference type="Proteomes" id="UP000310158"/>
    </source>
</evidence>
<dbReference type="GO" id="GO:0051087">
    <property type="term" value="F:protein-folding chaperone binding"/>
    <property type="evidence" value="ECO:0007669"/>
    <property type="project" value="TreeGrafter"/>
</dbReference>
<evidence type="ECO:0000313" key="2">
    <source>
        <dbReference type="EMBL" id="THH21286.1"/>
    </source>
</evidence>
<dbReference type="GO" id="GO:0051787">
    <property type="term" value="F:misfolded protein binding"/>
    <property type="evidence" value="ECO:0007669"/>
    <property type="project" value="TreeGrafter"/>
</dbReference>
<reference evidence="2 3" key="1">
    <citation type="submission" date="2019-02" db="EMBL/GenBank/DDBJ databases">
        <title>Genome sequencing of the rare red list fungi Bondarzewia mesenterica.</title>
        <authorList>
            <person name="Buettner E."/>
            <person name="Kellner H."/>
        </authorList>
    </citation>
    <scope>NUCLEOTIDE SEQUENCE [LARGE SCALE GENOMIC DNA]</scope>
    <source>
        <strain evidence="2 3">DSM 108281</strain>
    </source>
</reference>
<name>A0A4S4M7J6_9AGAM</name>
<dbReference type="Pfam" id="PF13432">
    <property type="entry name" value="TPR_16"/>
    <property type="match status" value="1"/>
</dbReference>
<accession>A0A4S4M7J6</accession>
<dbReference type="SMART" id="SM00028">
    <property type="entry name" value="TPR"/>
    <property type="match status" value="5"/>
</dbReference>
<keyword evidence="3" id="KW-1185">Reference proteome</keyword>
<dbReference type="GO" id="GO:0005783">
    <property type="term" value="C:endoplasmic reticulum"/>
    <property type="evidence" value="ECO:0007669"/>
    <property type="project" value="TreeGrafter"/>
</dbReference>
<dbReference type="EMBL" id="SGPL01000005">
    <property type="protein sequence ID" value="THH21286.1"/>
    <property type="molecule type" value="Genomic_DNA"/>
</dbReference>
<proteinExistence type="predicted"/>
<evidence type="ECO:0000256" key="1">
    <source>
        <dbReference type="PROSITE-ProRule" id="PRU00339"/>
    </source>
</evidence>
<sequence>MRIVRQTVSASARDENGFLFPFGNVSVQNSTTDGLLAIQLPSRVPFSPPNAHIRDPNGGAALYPPGLMPLINRANVLLSSGQFNDAAAAYTEAITQSPADYALYYKRATAYFSLGRHANALADFDQVLALTSETFTGAYLMKAKIFAKEGRWSDARDALKRYQAKNKTDKTAMDLLLDVSDGEMAAKKVAKAQRAKLWTACEEAATQALKTASHSVNIRQQRAYCALAAGDFEQAVGDLNRLSHITHPSTAAFLRIFRLSYFYMPASNTPLSALKQCLHFDPDSKPCASAHRLVKSLDKSFAKLDKFMASEDWKGIVGFLLGSASKDASPSSPGTGFLATFDSALDSNAAPSMLELPLNIPITPPRLASPRRQDVMRALCRSYLQLSQARAGERWCDELLRMADMDRDIDGLLGKGEALLAREQWEEAVLMFERAWDASGGGNREIHARLQKAQRLLKQSRQKDYYKVLDVARDADEKTIKKA</sequence>
<protein>
    <submittedName>
        <fullName evidence="2">Uncharacterized protein</fullName>
    </submittedName>
</protein>
<dbReference type="GO" id="GO:0034975">
    <property type="term" value="P:protein folding in endoplasmic reticulum"/>
    <property type="evidence" value="ECO:0007669"/>
    <property type="project" value="TreeGrafter"/>
</dbReference>
<dbReference type="SUPFAM" id="SSF48452">
    <property type="entry name" value="TPR-like"/>
    <property type="match status" value="2"/>
</dbReference>
<dbReference type="InterPro" id="IPR011990">
    <property type="entry name" value="TPR-like_helical_dom_sf"/>
</dbReference>
<dbReference type="PROSITE" id="PS50005">
    <property type="entry name" value="TPR"/>
    <property type="match status" value="1"/>
</dbReference>